<evidence type="ECO:0000313" key="4">
    <source>
        <dbReference type="Proteomes" id="UP001254770"/>
    </source>
</evidence>
<dbReference type="RefSeq" id="WP_222227522.1">
    <property type="nucleotide sequence ID" value="NZ_CP081847.1"/>
</dbReference>
<evidence type="ECO:0000313" key="3">
    <source>
        <dbReference type="EMBL" id="MDT2545961.1"/>
    </source>
</evidence>
<protein>
    <submittedName>
        <fullName evidence="3">Uncharacterized protein</fullName>
    </submittedName>
</protein>
<proteinExistence type="predicted"/>
<comment type="caution">
    <text evidence="3">The sequence shown here is derived from an EMBL/GenBank/DDBJ whole genome shotgun (WGS) entry which is preliminary data.</text>
</comment>
<sequence length="135" mass="14129">MSKKILGISCLVGTLMGAGLSFASTFASANSATPSNTVESSKEEFAKNAGINPDEIEMDTSGKPISLEEMGISQDEIESDSKDSTPSSNTESKDEGAVENTEINPDEIETDTSGKPASFADMGISLDEIQPSNDQ</sequence>
<evidence type="ECO:0000256" key="1">
    <source>
        <dbReference type="SAM" id="MobiDB-lite"/>
    </source>
</evidence>
<gene>
    <name evidence="3" type="ORF">P7D69_16550</name>
</gene>
<dbReference type="AlphaFoldDB" id="A0AAW8TC39"/>
<evidence type="ECO:0000256" key="2">
    <source>
        <dbReference type="SAM" id="SignalP"/>
    </source>
</evidence>
<organism evidence="3 4">
    <name type="scientific">Enterococcus raffinosus</name>
    <dbReference type="NCBI Taxonomy" id="71452"/>
    <lineage>
        <taxon>Bacteria</taxon>
        <taxon>Bacillati</taxon>
        <taxon>Bacillota</taxon>
        <taxon>Bacilli</taxon>
        <taxon>Lactobacillales</taxon>
        <taxon>Enterococcaceae</taxon>
        <taxon>Enterococcus</taxon>
    </lineage>
</organism>
<accession>A0AAW8TC39</accession>
<keyword evidence="2" id="KW-0732">Signal</keyword>
<dbReference type="Proteomes" id="UP001254770">
    <property type="component" value="Unassembled WGS sequence"/>
</dbReference>
<feature type="region of interest" description="Disordered" evidence="1">
    <location>
        <begin position="30"/>
        <end position="135"/>
    </location>
</feature>
<feature type="signal peptide" evidence="2">
    <location>
        <begin position="1"/>
        <end position="29"/>
    </location>
</feature>
<name>A0AAW8TC39_9ENTE</name>
<reference evidence="3" key="1">
    <citation type="submission" date="2023-03" db="EMBL/GenBank/DDBJ databases">
        <authorList>
            <person name="Shen W."/>
            <person name="Cai J."/>
        </authorList>
    </citation>
    <scope>NUCLEOTIDE SEQUENCE</scope>
    <source>
        <strain evidence="3">Y15</strain>
    </source>
</reference>
<feature type="chain" id="PRO_5043779349" evidence="2">
    <location>
        <begin position="30"/>
        <end position="135"/>
    </location>
</feature>
<dbReference type="EMBL" id="JARPXL010000021">
    <property type="protein sequence ID" value="MDT2545961.1"/>
    <property type="molecule type" value="Genomic_DNA"/>
</dbReference>